<reference evidence="2" key="1">
    <citation type="submission" date="2018-02" db="EMBL/GenBank/DDBJ databases">
        <authorList>
            <person name="Cohen D.B."/>
            <person name="Kent A.D."/>
        </authorList>
    </citation>
    <scope>NUCLEOTIDE SEQUENCE</scope>
</reference>
<dbReference type="PANTHER" id="PTHR31964:SF55">
    <property type="entry name" value="USPA DOMAIN-CONTAINING PROTEIN"/>
    <property type="match status" value="1"/>
</dbReference>
<feature type="domain" description="UspA" evidence="1">
    <location>
        <begin position="76"/>
        <end position="167"/>
    </location>
</feature>
<protein>
    <recommendedName>
        <fullName evidence="1">UspA domain-containing protein</fullName>
    </recommendedName>
</protein>
<sequence length="169" mass="18285">MAEVLSEGGAEKKVMVAIDESEYSYYALNWVLDNLKESIIKSPLVIFMAQLPPQNAYTFAASLGSARMYCPVSATPEFVSSVKENQKKLALALLEKAKEICASRGVNAETATEVGDPQTAICDAVQKFNINLLILGERGLGKIKRALLGSVSNYCVQNAKCPVLVVKKP</sequence>
<dbReference type="CDD" id="cd23659">
    <property type="entry name" value="USP_At3g01520-like"/>
    <property type="match status" value="1"/>
</dbReference>
<evidence type="ECO:0000259" key="1">
    <source>
        <dbReference type="Pfam" id="PF00582"/>
    </source>
</evidence>
<dbReference type="EMBL" id="OIVN01001513">
    <property type="protein sequence ID" value="SPC94795.1"/>
    <property type="molecule type" value="Genomic_DNA"/>
</dbReference>
<proteinExistence type="predicted"/>
<dbReference type="SUPFAM" id="SSF52402">
    <property type="entry name" value="Adenine nucleotide alpha hydrolases-like"/>
    <property type="match status" value="1"/>
</dbReference>
<dbReference type="PANTHER" id="PTHR31964">
    <property type="entry name" value="ADENINE NUCLEOTIDE ALPHA HYDROLASES-LIKE SUPERFAMILY PROTEIN"/>
    <property type="match status" value="1"/>
</dbReference>
<evidence type="ECO:0000313" key="2">
    <source>
        <dbReference type="EMBL" id="SPC94795.1"/>
    </source>
</evidence>
<dbReference type="Pfam" id="PF00582">
    <property type="entry name" value="Usp"/>
    <property type="match status" value="1"/>
</dbReference>
<gene>
    <name evidence="2" type="ORF">FSB_LOCUS22677</name>
</gene>
<dbReference type="InterPro" id="IPR006016">
    <property type="entry name" value="UspA"/>
</dbReference>
<dbReference type="Gene3D" id="3.40.50.620">
    <property type="entry name" value="HUPs"/>
    <property type="match status" value="1"/>
</dbReference>
<dbReference type="AlphaFoldDB" id="A0A2N9G5P3"/>
<dbReference type="InterPro" id="IPR014729">
    <property type="entry name" value="Rossmann-like_a/b/a_fold"/>
</dbReference>
<dbReference type="PRINTS" id="PR01438">
    <property type="entry name" value="UNVRSLSTRESS"/>
</dbReference>
<name>A0A2N9G5P3_FAGSY</name>
<dbReference type="InterPro" id="IPR006015">
    <property type="entry name" value="Universal_stress_UspA"/>
</dbReference>
<organism evidence="2">
    <name type="scientific">Fagus sylvatica</name>
    <name type="common">Beechnut</name>
    <dbReference type="NCBI Taxonomy" id="28930"/>
    <lineage>
        <taxon>Eukaryota</taxon>
        <taxon>Viridiplantae</taxon>
        <taxon>Streptophyta</taxon>
        <taxon>Embryophyta</taxon>
        <taxon>Tracheophyta</taxon>
        <taxon>Spermatophyta</taxon>
        <taxon>Magnoliopsida</taxon>
        <taxon>eudicotyledons</taxon>
        <taxon>Gunneridae</taxon>
        <taxon>Pentapetalae</taxon>
        <taxon>rosids</taxon>
        <taxon>fabids</taxon>
        <taxon>Fagales</taxon>
        <taxon>Fagaceae</taxon>
        <taxon>Fagus</taxon>
    </lineage>
</organism>
<accession>A0A2N9G5P3</accession>